<dbReference type="EMBL" id="BAABJP010000007">
    <property type="protein sequence ID" value="GAA5150593.1"/>
    <property type="molecule type" value="Genomic_DNA"/>
</dbReference>
<proteinExistence type="inferred from homology"/>
<comment type="similarity">
    <text evidence="4">Belongs to the inositol monophosphatase superfamily.</text>
</comment>
<evidence type="ECO:0000313" key="13">
    <source>
        <dbReference type="Proteomes" id="UP001428817"/>
    </source>
</evidence>
<dbReference type="PANTHER" id="PTHR20854">
    <property type="entry name" value="INOSITOL MONOPHOSPHATASE"/>
    <property type="match status" value="1"/>
</dbReference>
<comment type="pathway">
    <text evidence="3">Amino-acid biosynthesis; L-histidine biosynthesis; L-histidine from 5-phospho-alpha-D-ribose 1-diphosphate: step 8/9.</text>
</comment>
<keyword evidence="5" id="KW-0028">Amino-acid biosynthesis</keyword>
<dbReference type="Gene3D" id="3.40.190.80">
    <property type="match status" value="1"/>
</dbReference>
<evidence type="ECO:0000256" key="2">
    <source>
        <dbReference type="ARBA" id="ARBA00001946"/>
    </source>
</evidence>
<keyword evidence="13" id="KW-1185">Reference proteome</keyword>
<name>A0ABP9PVN7_9PSEU</name>
<evidence type="ECO:0000256" key="7">
    <source>
        <dbReference type="ARBA" id="ARBA00022801"/>
    </source>
</evidence>
<dbReference type="RefSeq" id="WP_185064295.1">
    <property type="nucleotide sequence ID" value="NZ_BAABJP010000007.1"/>
</dbReference>
<evidence type="ECO:0000256" key="3">
    <source>
        <dbReference type="ARBA" id="ARBA00004970"/>
    </source>
</evidence>
<dbReference type="Pfam" id="PF00459">
    <property type="entry name" value="Inositol_P"/>
    <property type="match status" value="1"/>
</dbReference>
<comment type="cofactor">
    <cofactor evidence="2">
        <name>Mg(2+)</name>
        <dbReference type="ChEBI" id="CHEBI:18420"/>
    </cofactor>
</comment>
<evidence type="ECO:0000256" key="9">
    <source>
        <dbReference type="ARBA" id="ARBA00023102"/>
    </source>
</evidence>
<dbReference type="NCBIfam" id="TIGR02067">
    <property type="entry name" value="his_9_HisN"/>
    <property type="match status" value="1"/>
</dbReference>
<keyword evidence="6" id="KW-0479">Metal-binding</keyword>
<dbReference type="PRINTS" id="PR00377">
    <property type="entry name" value="IMPHPHTASES"/>
</dbReference>
<protein>
    <recommendedName>
        <fullName evidence="11">Histidinol-phosphatase</fullName>
        <ecNumber evidence="11">3.1.3.15</ecNumber>
    </recommendedName>
</protein>
<dbReference type="InterPro" id="IPR011809">
    <property type="entry name" value="His_9_proposed"/>
</dbReference>
<reference evidence="13" key="1">
    <citation type="journal article" date="2019" name="Int. J. Syst. Evol. Microbiol.">
        <title>The Global Catalogue of Microorganisms (GCM) 10K type strain sequencing project: providing services to taxonomists for standard genome sequencing and annotation.</title>
        <authorList>
            <consortium name="The Broad Institute Genomics Platform"/>
            <consortium name="The Broad Institute Genome Sequencing Center for Infectious Disease"/>
            <person name="Wu L."/>
            <person name="Ma J."/>
        </authorList>
    </citation>
    <scope>NUCLEOTIDE SEQUENCE [LARGE SCALE GENOMIC DNA]</scope>
    <source>
        <strain evidence="13">JCM 18303</strain>
    </source>
</reference>
<evidence type="ECO:0000313" key="12">
    <source>
        <dbReference type="EMBL" id="GAA5150593.1"/>
    </source>
</evidence>
<evidence type="ECO:0000256" key="6">
    <source>
        <dbReference type="ARBA" id="ARBA00022723"/>
    </source>
</evidence>
<keyword evidence="8" id="KW-0460">Magnesium</keyword>
<dbReference type="InterPro" id="IPR020550">
    <property type="entry name" value="Inositol_monophosphatase_CS"/>
</dbReference>
<comment type="catalytic activity">
    <reaction evidence="10">
        <text>L-histidinol phosphate + H2O = L-histidinol + phosphate</text>
        <dbReference type="Rhea" id="RHEA:14465"/>
        <dbReference type="ChEBI" id="CHEBI:15377"/>
        <dbReference type="ChEBI" id="CHEBI:43474"/>
        <dbReference type="ChEBI" id="CHEBI:57699"/>
        <dbReference type="ChEBI" id="CHEBI:57980"/>
        <dbReference type="EC" id="3.1.3.15"/>
    </reaction>
</comment>
<evidence type="ECO:0000256" key="1">
    <source>
        <dbReference type="ARBA" id="ARBA00001033"/>
    </source>
</evidence>
<dbReference type="EC" id="3.1.3.15" evidence="11"/>
<organism evidence="12 13">
    <name type="scientific">Pseudonocardia eucalypti</name>
    <dbReference type="NCBI Taxonomy" id="648755"/>
    <lineage>
        <taxon>Bacteria</taxon>
        <taxon>Bacillati</taxon>
        <taxon>Actinomycetota</taxon>
        <taxon>Actinomycetes</taxon>
        <taxon>Pseudonocardiales</taxon>
        <taxon>Pseudonocardiaceae</taxon>
        <taxon>Pseudonocardia</taxon>
    </lineage>
</organism>
<dbReference type="SUPFAM" id="SSF56655">
    <property type="entry name" value="Carbohydrate phosphatase"/>
    <property type="match status" value="1"/>
</dbReference>
<dbReference type="InterPro" id="IPR020583">
    <property type="entry name" value="Inositol_monoP_metal-BS"/>
</dbReference>
<evidence type="ECO:0000256" key="5">
    <source>
        <dbReference type="ARBA" id="ARBA00022605"/>
    </source>
</evidence>
<sequence>MSQCDGEAGGWKADLALALRLADRADGITLARFRAADLRVDRKPDRTPVTDADTATEDALRAVLAAERPGHAVVGEERGGSVDAGRGWVIDPIDGTKNYSRGVPVWASLIALVSDGDPVVGVVSAPALGRRWWASAGGGAWASDASGGEPRRLAVSGVHELADACLSTTELSSWAERGELDRYLDLVARCWVVRAFGDFWQHMLVAEGAIDVAIDAEANAWDLAAVQLVVTEAGGRFTDLTGADGFTGGSGMSSNGPLHAPSLAVLRG</sequence>
<dbReference type="Proteomes" id="UP001428817">
    <property type="component" value="Unassembled WGS sequence"/>
</dbReference>
<dbReference type="PANTHER" id="PTHR20854:SF4">
    <property type="entry name" value="INOSITOL-1-MONOPHOSPHATASE-RELATED"/>
    <property type="match status" value="1"/>
</dbReference>
<dbReference type="PROSITE" id="PS00630">
    <property type="entry name" value="IMP_2"/>
    <property type="match status" value="1"/>
</dbReference>
<dbReference type="PROSITE" id="PS00629">
    <property type="entry name" value="IMP_1"/>
    <property type="match status" value="1"/>
</dbReference>
<accession>A0ABP9PVN7</accession>
<gene>
    <name evidence="12" type="primary">hisN</name>
    <name evidence="12" type="ORF">GCM10023321_16240</name>
</gene>
<evidence type="ECO:0000256" key="11">
    <source>
        <dbReference type="NCBIfam" id="TIGR02067"/>
    </source>
</evidence>
<evidence type="ECO:0000256" key="8">
    <source>
        <dbReference type="ARBA" id="ARBA00022842"/>
    </source>
</evidence>
<dbReference type="Gene3D" id="3.30.540.10">
    <property type="entry name" value="Fructose-1,6-Bisphosphatase, subunit A, domain 1"/>
    <property type="match status" value="1"/>
</dbReference>
<evidence type="ECO:0000256" key="10">
    <source>
        <dbReference type="ARBA" id="ARBA00049158"/>
    </source>
</evidence>
<keyword evidence="7" id="KW-0378">Hydrolase</keyword>
<comment type="catalytic activity">
    <reaction evidence="1">
        <text>a myo-inositol phosphate + H2O = myo-inositol + phosphate</text>
        <dbReference type="Rhea" id="RHEA:24056"/>
        <dbReference type="ChEBI" id="CHEBI:15377"/>
        <dbReference type="ChEBI" id="CHEBI:17268"/>
        <dbReference type="ChEBI" id="CHEBI:43474"/>
        <dbReference type="ChEBI" id="CHEBI:84139"/>
        <dbReference type="EC" id="3.1.3.25"/>
    </reaction>
</comment>
<evidence type="ECO:0000256" key="4">
    <source>
        <dbReference type="ARBA" id="ARBA00009759"/>
    </source>
</evidence>
<comment type="caution">
    <text evidence="12">The sequence shown here is derived from an EMBL/GenBank/DDBJ whole genome shotgun (WGS) entry which is preliminary data.</text>
</comment>
<dbReference type="InterPro" id="IPR000760">
    <property type="entry name" value="Inositol_monophosphatase-like"/>
</dbReference>
<keyword evidence="9" id="KW-0368">Histidine biosynthesis</keyword>